<dbReference type="AlphaFoldDB" id="A0A7C8M1M1"/>
<evidence type="ECO:0000313" key="2">
    <source>
        <dbReference type="EMBL" id="KAF2864855.1"/>
    </source>
</evidence>
<feature type="region of interest" description="Disordered" evidence="1">
    <location>
        <begin position="113"/>
        <end position="176"/>
    </location>
</feature>
<evidence type="ECO:0000256" key="1">
    <source>
        <dbReference type="SAM" id="MobiDB-lite"/>
    </source>
</evidence>
<keyword evidence="3" id="KW-1185">Reference proteome</keyword>
<organism evidence="2 3">
    <name type="scientific">Massariosphaeria phaeospora</name>
    <dbReference type="NCBI Taxonomy" id="100035"/>
    <lineage>
        <taxon>Eukaryota</taxon>
        <taxon>Fungi</taxon>
        <taxon>Dikarya</taxon>
        <taxon>Ascomycota</taxon>
        <taxon>Pezizomycotina</taxon>
        <taxon>Dothideomycetes</taxon>
        <taxon>Pleosporomycetidae</taxon>
        <taxon>Pleosporales</taxon>
        <taxon>Pleosporales incertae sedis</taxon>
        <taxon>Massariosphaeria</taxon>
    </lineage>
</organism>
<gene>
    <name evidence="2" type="ORF">BDV95DRAFT_613214</name>
</gene>
<protein>
    <submittedName>
        <fullName evidence="2">Uncharacterized protein</fullName>
    </submittedName>
</protein>
<dbReference type="EMBL" id="JAADJZ010000039">
    <property type="protein sequence ID" value="KAF2864855.1"/>
    <property type="molecule type" value="Genomic_DNA"/>
</dbReference>
<comment type="caution">
    <text evidence="2">The sequence shown here is derived from an EMBL/GenBank/DDBJ whole genome shotgun (WGS) entry which is preliminary data.</text>
</comment>
<name>A0A7C8M1M1_9PLEO</name>
<dbReference type="OrthoDB" id="3796307at2759"/>
<reference evidence="2 3" key="1">
    <citation type="submission" date="2020-01" db="EMBL/GenBank/DDBJ databases">
        <authorList>
            <consortium name="DOE Joint Genome Institute"/>
            <person name="Haridas S."/>
            <person name="Albert R."/>
            <person name="Binder M."/>
            <person name="Bloem J."/>
            <person name="Labutti K."/>
            <person name="Salamov A."/>
            <person name="Andreopoulos B."/>
            <person name="Baker S.E."/>
            <person name="Barry K."/>
            <person name="Bills G."/>
            <person name="Bluhm B.H."/>
            <person name="Cannon C."/>
            <person name="Castanera R."/>
            <person name="Culley D.E."/>
            <person name="Daum C."/>
            <person name="Ezra D."/>
            <person name="Gonzalez J.B."/>
            <person name="Henrissat B."/>
            <person name="Kuo A."/>
            <person name="Liang C."/>
            <person name="Lipzen A."/>
            <person name="Lutzoni F."/>
            <person name="Magnuson J."/>
            <person name="Mondo S."/>
            <person name="Nolan M."/>
            <person name="Ohm R."/>
            <person name="Pangilinan J."/>
            <person name="Park H.-J.H."/>
            <person name="Ramirez L."/>
            <person name="Alfaro M."/>
            <person name="Sun H."/>
            <person name="Tritt A."/>
            <person name="Yoshinaga Y."/>
            <person name="Zwiers L.-H.L."/>
            <person name="Turgeon B.G."/>
            <person name="Goodwin S.B."/>
            <person name="Spatafora J.W."/>
            <person name="Crous P.W."/>
            <person name="Grigoriev I.V."/>
        </authorList>
    </citation>
    <scope>NUCLEOTIDE SEQUENCE [LARGE SCALE GENOMIC DNA]</scope>
    <source>
        <strain evidence="2 3">CBS 611.86</strain>
    </source>
</reference>
<sequence length="176" mass="19833">MSFGLDLPTLYGENYRGNFNPQTRNIAEAVICHRTHHCGECAAKPSKSCYEKLHFGYCLAEQTRKDGSIGICGERFQVNSPGGCGTHPYNHGYNRAFKDALRGKKPANEFVGIQKEEPAKEPEKNIPQSYEDYNKLRKVNESNARASRMPKAPTRLKATRLQPAANFKESLLKKKK</sequence>
<accession>A0A7C8M1M1</accession>
<evidence type="ECO:0000313" key="3">
    <source>
        <dbReference type="Proteomes" id="UP000481861"/>
    </source>
</evidence>
<proteinExistence type="predicted"/>
<feature type="compositionally biased region" description="Basic and acidic residues" evidence="1">
    <location>
        <begin position="114"/>
        <end position="124"/>
    </location>
</feature>
<dbReference type="Proteomes" id="UP000481861">
    <property type="component" value="Unassembled WGS sequence"/>
</dbReference>